<dbReference type="GeneID" id="32901044"/>
<dbReference type="RefSeq" id="WP_086907328.1">
    <property type="nucleotide sequence ID" value="NZ_CP021324.1"/>
</dbReference>
<reference evidence="1 2" key="1">
    <citation type="journal article" date="2017" name="Environ. Microbiol.">
        <title>Genome and epigenome of a novel marine Thaumarchaeota strain suggest viral infection, phosphorothioation DNA modification and multiple restriction systems.</title>
        <authorList>
            <person name="Ahlgren N.A."/>
            <person name="Chen Y."/>
            <person name="Needham D.M."/>
            <person name="Parada A.E."/>
            <person name="Sachdeva R."/>
            <person name="Trinh V."/>
            <person name="Chen T."/>
            <person name="Fuhrman J.A."/>
        </authorList>
    </citation>
    <scope>NUCLEOTIDE SEQUENCE [LARGE SCALE GENOMIC DNA]</scope>
    <source>
        <strain evidence="1 2">SPOT01</strain>
    </source>
</reference>
<dbReference type="KEGG" id="nct:NMSP_0556"/>
<dbReference type="EMBL" id="CP021324">
    <property type="protein sequence ID" value="ARS64177.1"/>
    <property type="molecule type" value="Genomic_DNA"/>
</dbReference>
<protein>
    <submittedName>
        <fullName evidence="1">Uncharacterized protein</fullName>
    </submittedName>
</protein>
<evidence type="ECO:0000313" key="1">
    <source>
        <dbReference type="EMBL" id="ARS64177.1"/>
    </source>
</evidence>
<keyword evidence="2" id="KW-1185">Reference proteome</keyword>
<dbReference type="AlphaFoldDB" id="A0A2Z2HJA3"/>
<dbReference type="OrthoDB" id="373383at2157"/>
<dbReference type="Proteomes" id="UP000249949">
    <property type="component" value="Chromosome"/>
</dbReference>
<gene>
    <name evidence="1" type="ORF">NMSP_0556</name>
</gene>
<sequence length="64" mass="7448">MNIKMCNHIDISGVRIEVSQSVFALCTVDGKQFVTYSCKNCFDEIKELDHQIISKEDFEKYLNQ</sequence>
<accession>A0A2Z2HJA3</accession>
<evidence type="ECO:0000313" key="2">
    <source>
        <dbReference type="Proteomes" id="UP000249949"/>
    </source>
</evidence>
<proteinExistence type="predicted"/>
<name>A0A2Z2HJA3_9ARCH</name>
<organism evidence="1 2">
    <name type="scientific">Candidatus Nitrosomarinus catalinensis</name>
    <dbReference type="NCBI Taxonomy" id="1898749"/>
    <lineage>
        <taxon>Archaea</taxon>
        <taxon>Nitrososphaerota</taxon>
        <taxon>Nitrososphaeria</taxon>
        <taxon>Nitrosopumilales</taxon>
        <taxon>Nitrosopumilaceae</taxon>
        <taxon>Candidatus Nitrosomarinus</taxon>
    </lineage>
</organism>